<reference evidence="2 3" key="2">
    <citation type="journal article" date="2013" name="Plant Cell Physiol.">
        <title>Rice Annotation Project Database (RAP-DB): an integrative and interactive database for rice genomics.</title>
        <authorList>
            <person name="Sakai H."/>
            <person name="Lee S.S."/>
            <person name="Tanaka T."/>
            <person name="Numa H."/>
            <person name="Kim J."/>
            <person name="Kawahara Y."/>
            <person name="Wakimoto H."/>
            <person name="Yang C.C."/>
            <person name="Iwamoto M."/>
            <person name="Abe T."/>
            <person name="Yamada Y."/>
            <person name="Muto A."/>
            <person name="Inokuchi H."/>
            <person name="Ikemura T."/>
            <person name="Matsumoto T."/>
            <person name="Sasaki T."/>
            <person name="Itoh T."/>
        </authorList>
    </citation>
    <scope>NUCLEOTIDE SEQUENCE [LARGE SCALE GENOMIC DNA]</scope>
    <source>
        <strain evidence="3">cv. Nipponbare</strain>
    </source>
</reference>
<accession>A0A0P0V8F2</accession>
<sequence length="167" mass="17965">MHIIVIVVVFIFLLLTSGIAARQIIGRQMLVGELDGRPPPGIIATASTRVRPSCTRKLAARIARGAGCPGLPEGVLRGAYGHRLRSREESIHHDAAYACLGAGGGTGGGLWHAAEAADAAVHGEGLRPGERVERVREPLLIVVVVISLPQYRRHGHHLLLRHFLLRL</sequence>
<name>A0A0P0V8F2_ORYSJ</name>
<dbReference type="AlphaFoldDB" id="A0A0P0V8F2"/>
<organism evidence="2 3">
    <name type="scientific">Oryza sativa subsp. japonica</name>
    <name type="common">Rice</name>
    <dbReference type="NCBI Taxonomy" id="39947"/>
    <lineage>
        <taxon>Eukaryota</taxon>
        <taxon>Viridiplantae</taxon>
        <taxon>Streptophyta</taxon>
        <taxon>Embryophyta</taxon>
        <taxon>Tracheophyta</taxon>
        <taxon>Spermatophyta</taxon>
        <taxon>Magnoliopsida</taxon>
        <taxon>Liliopsida</taxon>
        <taxon>Poales</taxon>
        <taxon>Poaceae</taxon>
        <taxon>BOP clade</taxon>
        <taxon>Oryzoideae</taxon>
        <taxon>Oryzeae</taxon>
        <taxon>Oryzinae</taxon>
        <taxon>Oryza</taxon>
        <taxon>Oryza sativa</taxon>
    </lineage>
</organism>
<dbReference type="EMBL" id="AP014957">
    <property type="protein sequence ID" value="BAS74436.1"/>
    <property type="molecule type" value="Genomic_DNA"/>
</dbReference>
<reference evidence="3" key="1">
    <citation type="journal article" date="2005" name="Nature">
        <title>The map-based sequence of the rice genome.</title>
        <authorList>
            <consortium name="International rice genome sequencing project (IRGSP)"/>
            <person name="Matsumoto T."/>
            <person name="Wu J."/>
            <person name="Kanamori H."/>
            <person name="Katayose Y."/>
            <person name="Fujisawa M."/>
            <person name="Namiki N."/>
            <person name="Mizuno H."/>
            <person name="Yamamoto K."/>
            <person name="Antonio B.A."/>
            <person name="Baba T."/>
            <person name="Sakata K."/>
            <person name="Nagamura Y."/>
            <person name="Aoki H."/>
            <person name="Arikawa K."/>
            <person name="Arita K."/>
            <person name="Bito T."/>
            <person name="Chiden Y."/>
            <person name="Fujitsuka N."/>
            <person name="Fukunaka R."/>
            <person name="Hamada M."/>
            <person name="Harada C."/>
            <person name="Hayashi A."/>
            <person name="Hijishita S."/>
            <person name="Honda M."/>
            <person name="Hosokawa S."/>
            <person name="Ichikawa Y."/>
            <person name="Idonuma A."/>
            <person name="Iijima M."/>
            <person name="Ikeda M."/>
            <person name="Ikeno M."/>
            <person name="Ito K."/>
            <person name="Ito S."/>
            <person name="Ito T."/>
            <person name="Ito Y."/>
            <person name="Ito Y."/>
            <person name="Iwabuchi A."/>
            <person name="Kamiya K."/>
            <person name="Karasawa W."/>
            <person name="Kurita K."/>
            <person name="Katagiri S."/>
            <person name="Kikuta A."/>
            <person name="Kobayashi H."/>
            <person name="Kobayashi N."/>
            <person name="Machita K."/>
            <person name="Maehara T."/>
            <person name="Masukawa M."/>
            <person name="Mizubayashi T."/>
            <person name="Mukai Y."/>
            <person name="Nagasaki H."/>
            <person name="Nagata Y."/>
            <person name="Naito S."/>
            <person name="Nakashima M."/>
            <person name="Nakama Y."/>
            <person name="Nakamichi Y."/>
            <person name="Nakamura M."/>
            <person name="Meguro A."/>
            <person name="Negishi M."/>
            <person name="Ohta I."/>
            <person name="Ohta T."/>
            <person name="Okamoto M."/>
            <person name="Ono N."/>
            <person name="Saji S."/>
            <person name="Sakaguchi M."/>
            <person name="Sakai K."/>
            <person name="Shibata M."/>
            <person name="Shimokawa T."/>
            <person name="Song J."/>
            <person name="Takazaki Y."/>
            <person name="Terasawa K."/>
            <person name="Tsugane M."/>
            <person name="Tsuji K."/>
            <person name="Ueda S."/>
            <person name="Waki K."/>
            <person name="Yamagata H."/>
            <person name="Yamamoto M."/>
            <person name="Yamamoto S."/>
            <person name="Yamane H."/>
            <person name="Yoshiki S."/>
            <person name="Yoshihara R."/>
            <person name="Yukawa K."/>
            <person name="Zhong H."/>
            <person name="Yano M."/>
            <person name="Yuan Q."/>
            <person name="Ouyang S."/>
            <person name="Liu J."/>
            <person name="Jones K.M."/>
            <person name="Gansberger K."/>
            <person name="Moffat K."/>
            <person name="Hill J."/>
            <person name="Bera J."/>
            <person name="Fadrosh D."/>
            <person name="Jin S."/>
            <person name="Johri S."/>
            <person name="Kim M."/>
            <person name="Overton L."/>
            <person name="Reardon M."/>
            <person name="Tsitrin T."/>
            <person name="Vuong H."/>
            <person name="Weaver B."/>
            <person name="Ciecko A."/>
            <person name="Tallon L."/>
            <person name="Jackson J."/>
            <person name="Pai G."/>
            <person name="Aken S.V."/>
            <person name="Utterback T."/>
            <person name="Reidmuller S."/>
            <person name="Feldblyum T."/>
            <person name="Hsiao J."/>
            <person name="Zismann V."/>
            <person name="Iobst S."/>
            <person name="de Vazeille A.R."/>
            <person name="Buell C.R."/>
            <person name="Ying K."/>
            <person name="Li Y."/>
            <person name="Lu T."/>
            <person name="Huang Y."/>
            <person name="Zhao Q."/>
            <person name="Feng Q."/>
            <person name="Zhang L."/>
            <person name="Zhu J."/>
            <person name="Weng Q."/>
            <person name="Mu J."/>
            <person name="Lu Y."/>
            <person name="Fan D."/>
            <person name="Liu Y."/>
            <person name="Guan J."/>
            <person name="Zhang Y."/>
            <person name="Yu S."/>
            <person name="Liu X."/>
            <person name="Zhang Y."/>
            <person name="Hong G."/>
            <person name="Han B."/>
            <person name="Choisne N."/>
            <person name="Demange N."/>
            <person name="Orjeda G."/>
            <person name="Samain S."/>
            <person name="Cattolico L."/>
            <person name="Pelletier E."/>
            <person name="Couloux A."/>
            <person name="Segurens B."/>
            <person name="Wincker P."/>
            <person name="D'Hont A."/>
            <person name="Scarpelli C."/>
            <person name="Weissenbach J."/>
            <person name="Salanoubat M."/>
            <person name="Quetier F."/>
            <person name="Yu Y."/>
            <person name="Kim H.R."/>
            <person name="Rambo T."/>
            <person name="Currie J."/>
            <person name="Collura K."/>
            <person name="Luo M."/>
            <person name="Yang T."/>
            <person name="Ammiraju J.S.S."/>
            <person name="Engler F."/>
            <person name="Soderlund C."/>
            <person name="Wing R.A."/>
            <person name="Palmer L.E."/>
            <person name="de la Bastide M."/>
            <person name="Spiegel L."/>
            <person name="Nascimento L."/>
            <person name="Zutavern T."/>
            <person name="O'Shaughnessy A."/>
            <person name="Dike S."/>
            <person name="Dedhia N."/>
            <person name="Preston R."/>
            <person name="Balija V."/>
            <person name="McCombie W.R."/>
            <person name="Chow T."/>
            <person name="Chen H."/>
            <person name="Chung M."/>
            <person name="Chen C."/>
            <person name="Shaw J."/>
            <person name="Wu H."/>
            <person name="Hsiao K."/>
            <person name="Chao Y."/>
            <person name="Chu M."/>
            <person name="Cheng C."/>
            <person name="Hour A."/>
            <person name="Lee P."/>
            <person name="Lin S."/>
            <person name="Lin Y."/>
            <person name="Liou J."/>
            <person name="Liu S."/>
            <person name="Hsing Y."/>
            <person name="Raghuvanshi S."/>
            <person name="Mohanty A."/>
            <person name="Bharti A.K."/>
            <person name="Gaur A."/>
            <person name="Gupta V."/>
            <person name="Kumar D."/>
            <person name="Ravi V."/>
            <person name="Vij S."/>
            <person name="Kapur A."/>
            <person name="Khurana P."/>
            <person name="Khurana P."/>
            <person name="Khurana J.P."/>
            <person name="Tyagi A.K."/>
            <person name="Gaikwad K."/>
            <person name="Singh A."/>
            <person name="Dalal V."/>
            <person name="Srivastava S."/>
            <person name="Dixit A."/>
            <person name="Pal A.K."/>
            <person name="Ghazi I.A."/>
            <person name="Yadav M."/>
            <person name="Pandit A."/>
            <person name="Bhargava A."/>
            <person name="Sureshbabu K."/>
            <person name="Batra K."/>
            <person name="Sharma T.R."/>
            <person name="Mohapatra T."/>
            <person name="Singh N.K."/>
            <person name="Messing J."/>
            <person name="Nelson A.B."/>
            <person name="Fuks G."/>
            <person name="Kavchok S."/>
            <person name="Keizer G."/>
            <person name="Linton E."/>
            <person name="Llaca V."/>
            <person name="Song R."/>
            <person name="Tanyolac B."/>
            <person name="Young S."/>
            <person name="Ho-Il K."/>
            <person name="Hahn J.H."/>
            <person name="Sangsakoo G."/>
            <person name="Vanavichit A."/>
            <person name="de Mattos Luiz.A.T."/>
            <person name="Zimmer P.D."/>
            <person name="Malone G."/>
            <person name="Dellagostin O."/>
            <person name="de Oliveira A.C."/>
            <person name="Bevan M."/>
            <person name="Bancroft I."/>
            <person name="Minx P."/>
            <person name="Cordum H."/>
            <person name="Wilson R."/>
            <person name="Cheng Z."/>
            <person name="Jin W."/>
            <person name="Jiang J."/>
            <person name="Leong S.A."/>
            <person name="Iwama H."/>
            <person name="Gojobori T."/>
            <person name="Itoh T."/>
            <person name="Niimura Y."/>
            <person name="Fujii Y."/>
            <person name="Habara T."/>
            <person name="Sakai H."/>
            <person name="Sato Y."/>
            <person name="Wilson G."/>
            <person name="Kumar K."/>
            <person name="McCouch S."/>
            <person name="Juretic N."/>
            <person name="Hoen D."/>
            <person name="Wright S."/>
            <person name="Bruskiewich R."/>
            <person name="Bureau T."/>
            <person name="Miyao A."/>
            <person name="Hirochika H."/>
            <person name="Nishikawa T."/>
            <person name="Kadowaki K."/>
            <person name="Sugiura M."/>
            <person name="Burr B."/>
            <person name="Sasaki T."/>
        </authorList>
    </citation>
    <scope>NUCLEOTIDE SEQUENCE [LARGE SCALE GENOMIC DNA]</scope>
    <source>
        <strain evidence="3">cv. Nipponbare</strain>
    </source>
</reference>
<evidence type="ECO:0000313" key="3">
    <source>
        <dbReference type="Proteomes" id="UP000059680"/>
    </source>
</evidence>
<reference evidence="2 3" key="3">
    <citation type="journal article" date="2013" name="Rice">
        <title>Improvement of the Oryza sativa Nipponbare reference genome using next generation sequence and optical map data.</title>
        <authorList>
            <person name="Kawahara Y."/>
            <person name="de la Bastide M."/>
            <person name="Hamilton J.P."/>
            <person name="Kanamori H."/>
            <person name="McCombie W.R."/>
            <person name="Ouyang S."/>
            <person name="Schwartz D.C."/>
            <person name="Tanaka T."/>
            <person name="Wu J."/>
            <person name="Zhou S."/>
            <person name="Childs K.L."/>
            <person name="Davidson R.M."/>
            <person name="Lin H."/>
            <person name="Quesada-Ocampo L."/>
            <person name="Vaillancourt B."/>
            <person name="Sakai H."/>
            <person name="Lee S.S."/>
            <person name="Kim J."/>
            <person name="Numa H."/>
            <person name="Itoh T."/>
            <person name="Buell C.R."/>
            <person name="Matsumoto T."/>
        </authorList>
    </citation>
    <scope>NUCLEOTIDE SEQUENCE [LARGE SCALE GENOMIC DNA]</scope>
    <source>
        <strain evidence="3">cv. Nipponbare</strain>
    </source>
</reference>
<dbReference type="InParanoid" id="A0A0P0V8F2"/>
<protein>
    <submittedName>
        <fullName evidence="2">Os01g0758950 protein</fullName>
    </submittedName>
</protein>
<gene>
    <name evidence="2" type="ordered locus">Os01g0758950</name>
    <name evidence="2" type="ORF">OSNPB_010758950</name>
</gene>
<dbReference type="PaxDb" id="39947-A0A0P0V8F2"/>
<feature type="signal peptide" evidence="1">
    <location>
        <begin position="1"/>
        <end position="21"/>
    </location>
</feature>
<keyword evidence="1" id="KW-0732">Signal</keyword>
<dbReference type="Gramene" id="Os01t0758950-00">
    <property type="protein sequence ID" value="Os01t0758950-00"/>
    <property type="gene ID" value="Os01g0758950"/>
</dbReference>
<dbReference type="Proteomes" id="UP000059680">
    <property type="component" value="Chromosome 1"/>
</dbReference>
<evidence type="ECO:0000313" key="2">
    <source>
        <dbReference type="EMBL" id="BAS74436.1"/>
    </source>
</evidence>
<evidence type="ECO:0000256" key="1">
    <source>
        <dbReference type="SAM" id="SignalP"/>
    </source>
</evidence>
<keyword evidence="3" id="KW-1185">Reference proteome</keyword>
<feature type="chain" id="PRO_5006056227" evidence="1">
    <location>
        <begin position="22"/>
        <end position="167"/>
    </location>
</feature>
<proteinExistence type="predicted"/>